<dbReference type="SUPFAM" id="SSF50952">
    <property type="entry name" value="Soluble quinoprotein glucose dehydrogenase"/>
    <property type="match status" value="1"/>
</dbReference>
<name>A0A7V8VDS2_9BACT</name>
<dbReference type="GO" id="GO:0046872">
    <property type="term" value="F:metal ion binding"/>
    <property type="evidence" value="ECO:0007669"/>
    <property type="project" value="UniProtKB-KW"/>
</dbReference>
<dbReference type="NCBIfam" id="TIGR02604">
    <property type="entry name" value="Piru_Ver_Nterm"/>
    <property type="match status" value="1"/>
</dbReference>
<dbReference type="SUPFAM" id="SSF46626">
    <property type="entry name" value="Cytochrome c"/>
    <property type="match status" value="1"/>
</dbReference>
<feature type="region of interest" description="Disordered" evidence="5">
    <location>
        <begin position="1000"/>
        <end position="1022"/>
    </location>
</feature>
<dbReference type="Pfam" id="PF00034">
    <property type="entry name" value="Cytochrom_C"/>
    <property type="match status" value="1"/>
</dbReference>
<accession>A0A7V8VDS2</accession>
<dbReference type="SUPFAM" id="SSF52317">
    <property type="entry name" value="Class I glutamine amidotransferase-like"/>
    <property type="match status" value="1"/>
</dbReference>
<dbReference type="NCBIfam" id="TIGR02603">
    <property type="entry name" value="CxxCH_TIGR02603"/>
    <property type="match status" value="1"/>
</dbReference>
<evidence type="ECO:0000256" key="4">
    <source>
        <dbReference type="PROSITE-ProRule" id="PRU00433"/>
    </source>
</evidence>
<evidence type="ECO:0000313" key="7">
    <source>
        <dbReference type="EMBL" id="MBA2226157.1"/>
    </source>
</evidence>
<keyword evidence="1 4" id="KW-0349">Heme</keyword>
<dbReference type="Pfam" id="PF06283">
    <property type="entry name" value="ThuA"/>
    <property type="match status" value="1"/>
</dbReference>
<evidence type="ECO:0000256" key="1">
    <source>
        <dbReference type="ARBA" id="ARBA00022617"/>
    </source>
</evidence>
<dbReference type="Gene3D" id="3.40.50.880">
    <property type="match status" value="1"/>
</dbReference>
<keyword evidence="2 4" id="KW-0479">Metal-binding</keyword>
<evidence type="ECO:0000256" key="5">
    <source>
        <dbReference type="SAM" id="MobiDB-lite"/>
    </source>
</evidence>
<organism evidence="7 8">
    <name type="scientific">Thermogemmata fonticola</name>
    <dbReference type="NCBI Taxonomy" id="2755323"/>
    <lineage>
        <taxon>Bacteria</taxon>
        <taxon>Pseudomonadati</taxon>
        <taxon>Planctomycetota</taxon>
        <taxon>Planctomycetia</taxon>
        <taxon>Gemmatales</taxon>
        <taxon>Gemmataceae</taxon>
        <taxon>Thermogemmata</taxon>
    </lineage>
</organism>
<proteinExistence type="predicted"/>
<keyword evidence="3 4" id="KW-0408">Iron</keyword>
<dbReference type="Gene3D" id="1.10.760.10">
    <property type="entry name" value="Cytochrome c-like domain"/>
    <property type="match status" value="1"/>
</dbReference>
<dbReference type="InterPro" id="IPR009056">
    <property type="entry name" value="Cyt_c-like_dom"/>
</dbReference>
<dbReference type="InterPro" id="IPR055557">
    <property type="entry name" value="DUF7133"/>
</dbReference>
<dbReference type="Gene3D" id="1.25.10.10">
    <property type="entry name" value="Leucine-rich Repeat Variant"/>
    <property type="match status" value="1"/>
</dbReference>
<dbReference type="Pfam" id="PF23500">
    <property type="entry name" value="DUF7133"/>
    <property type="match status" value="1"/>
</dbReference>
<dbReference type="EMBL" id="JACEFB010000004">
    <property type="protein sequence ID" value="MBA2226157.1"/>
    <property type="molecule type" value="Genomic_DNA"/>
</dbReference>
<reference evidence="7 8" key="1">
    <citation type="submission" date="2020-07" db="EMBL/GenBank/DDBJ databases">
        <title>Thermogemmata thermophila gen. nov., sp. nov., a novel moderate thermophilic planctomycete from a Kamchatka hot spring.</title>
        <authorList>
            <person name="Elcheninov A.G."/>
            <person name="Podosokorskaya O.A."/>
            <person name="Kovaleva O.L."/>
            <person name="Novikov A."/>
            <person name="Bonch-Osmolovskaya E.A."/>
            <person name="Toshchakov S.V."/>
            <person name="Kublanov I.V."/>
        </authorList>
    </citation>
    <scope>NUCLEOTIDE SEQUENCE [LARGE SCALE GENOMIC DNA]</scope>
    <source>
        <strain evidence="7 8">2918</strain>
    </source>
</reference>
<dbReference type="GO" id="GO:0009055">
    <property type="term" value="F:electron transfer activity"/>
    <property type="evidence" value="ECO:0007669"/>
    <property type="project" value="InterPro"/>
</dbReference>
<protein>
    <submittedName>
        <fullName evidence="7">ThuA domain-containing protein</fullName>
    </submittedName>
</protein>
<sequence length="1243" mass="138897">MLRCLLWSVVIVGMGPALAWGQRTPEQAVAGMKLPPGFSVRCIAHEPMIRQPVSLCFDARGRLWVLQYLQYPQYAGLKPVRQDQYLRTIWDKVPEPPPRGPKGADKITILYDPDEHGVFRKAKDFVTGLNIASGFCLGHGGVYVAQPPYLLFYADRDGDDVPDGDPEVLLEGFGMDDTHSLANHLKWGPDGWLYGAAGSTSTSRIRNPHHPNDPIVEFQQGIWRFHPLTKKFELFSEGGGNTYGLDFDRHGQLIAGTNWGGYAMLHQFPGAYYIKGFAKHGPLHNPYTFGYFDHVPYKNFKGGHVTCGGILYDADLYPEALRHQYLACNLLSNAIYWHKLEAVGASFRAEHGGELLETDDPWFRPLDLCLGPDGCVYVADWYDRRAAHLDPIDNWHKDSGRIYRIEYQGGPRYPQVDLTRKSLAELVALLRHPNKWYRTTARQLLAERRDPAAYAALRQMLEQERDWPALEALWGLYASGGWSDAVLQLGLAHAHEQVRAWTIRLAADMPERWPAGRLSPQQLRALGQDSSPVVLAQLACSARRMPPAEARPLLHSLQNNPRSVRDTHLPLLLWWAIEEQVTRWLATTSTSAAGQSPATAAMEWIAPDALTRPETRPLAEELVIKLARRLSAEERGYPFLAALAQTYPPSLLLRGLAQGLEGRSLPGVPEPLRSLLDACQREHPEDPLLRVVQARMQVPAALAELRRIVAQPQAPEKDRLTALQVLQQVRDPQAKELFQAQLRASGSDTLRLALLGALEAYDDPALADFVLQQYASLSPAGQRRAVQLLLSRPAWTWTLFQQWEAGRFPKAHLTLDHARAAVAHNHPPLTALVEKHFGKLAPATSGEKQARIAWLNLVLSREKHADATRGKALFHKLCAACHQLHGEGGKIGPDLTTADRHNRLYLLTHIVDPSAYIRPEYLVQTVLTHDERRLSGIAADQGSTVLLTTVVNDQPVTFSVPKADIADIRPSPVSLMPERLLDSLSDQEVADLFAYLQSQAPPSAPSAPPAKEQTSTTQPAKRRPLRLALISGSFEYKSDASLRQFRKLLEERYALECVLLSAQAEKDTSLPGIEQLQECDAAIFFTRRLRLEGESLKIIQEFARSSKPIVGIRTASHGFQNWLEMDKEIFGGDYQGHYGAGVVCEVRPAPGASEHPVLRGVRPFRSQGSLYKNPRLAPDVQVLLTGTIPSGQTEPVAWVRTLKGRRIFYTSLGHPDDFQDENFQRLLLNALEWTLQQPLPSRR</sequence>
<feature type="domain" description="Cytochrome c" evidence="6">
    <location>
        <begin position="865"/>
        <end position="1000"/>
    </location>
</feature>
<dbReference type="PROSITE" id="PS51007">
    <property type="entry name" value="CYTC"/>
    <property type="match status" value="1"/>
</dbReference>
<dbReference type="RefSeq" id="WP_194537579.1">
    <property type="nucleotide sequence ID" value="NZ_JACEFB010000004.1"/>
</dbReference>
<comment type="caution">
    <text evidence="7">The sequence shown here is derived from an EMBL/GenBank/DDBJ whole genome shotgun (WGS) entry which is preliminary data.</text>
</comment>
<dbReference type="InterPro" id="IPR013427">
    <property type="entry name" value="Haem-bd_dom_put"/>
</dbReference>
<dbReference type="AlphaFoldDB" id="A0A7V8VDS2"/>
<dbReference type="InterPro" id="IPR011989">
    <property type="entry name" value="ARM-like"/>
</dbReference>
<evidence type="ECO:0000256" key="2">
    <source>
        <dbReference type="ARBA" id="ARBA00022723"/>
    </source>
</evidence>
<dbReference type="PANTHER" id="PTHR33546">
    <property type="entry name" value="LARGE, MULTIFUNCTIONAL SECRETED PROTEIN-RELATED"/>
    <property type="match status" value="1"/>
</dbReference>
<dbReference type="Proteomes" id="UP000542342">
    <property type="component" value="Unassembled WGS sequence"/>
</dbReference>
<dbReference type="InterPro" id="IPR036909">
    <property type="entry name" value="Cyt_c-like_dom_sf"/>
</dbReference>
<dbReference type="InterPro" id="IPR013428">
    <property type="entry name" value="Membrane-bound_put_N"/>
</dbReference>
<dbReference type="Gene3D" id="2.120.10.30">
    <property type="entry name" value="TolB, C-terminal domain"/>
    <property type="match status" value="1"/>
</dbReference>
<dbReference type="InterPro" id="IPR011041">
    <property type="entry name" value="Quinoprot_gluc/sorb_DH_b-prop"/>
</dbReference>
<dbReference type="InterPro" id="IPR029062">
    <property type="entry name" value="Class_I_gatase-like"/>
</dbReference>
<dbReference type="InterPro" id="IPR029010">
    <property type="entry name" value="ThuA-like"/>
</dbReference>
<evidence type="ECO:0000259" key="6">
    <source>
        <dbReference type="PROSITE" id="PS51007"/>
    </source>
</evidence>
<evidence type="ECO:0000256" key="3">
    <source>
        <dbReference type="ARBA" id="ARBA00023004"/>
    </source>
</evidence>
<dbReference type="InterPro" id="IPR011042">
    <property type="entry name" value="6-blade_b-propeller_TolB-like"/>
</dbReference>
<dbReference type="PANTHER" id="PTHR33546:SF1">
    <property type="entry name" value="LARGE, MULTIFUNCTIONAL SECRETED PROTEIN"/>
    <property type="match status" value="1"/>
</dbReference>
<dbReference type="GO" id="GO:0020037">
    <property type="term" value="F:heme binding"/>
    <property type="evidence" value="ECO:0007669"/>
    <property type="project" value="InterPro"/>
</dbReference>
<keyword evidence="8" id="KW-1185">Reference proteome</keyword>
<gene>
    <name evidence="7" type="ORF">H0921_08285</name>
</gene>
<evidence type="ECO:0000313" key="8">
    <source>
        <dbReference type="Proteomes" id="UP000542342"/>
    </source>
</evidence>